<evidence type="ECO:0000256" key="1">
    <source>
        <dbReference type="ARBA" id="ARBA00004123"/>
    </source>
</evidence>
<dbReference type="InterPro" id="IPR014978">
    <property type="entry name" value="Gln-Leu-Gln_QLQ"/>
</dbReference>
<keyword evidence="2" id="KW-0539">Nucleus</keyword>
<dbReference type="GO" id="GO:0006355">
    <property type="term" value="P:regulation of DNA-templated transcription"/>
    <property type="evidence" value="ECO:0007669"/>
    <property type="project" value="InterPro"/>
</dbReference>
<comment type="caution">
    <text evidence="4">The sequence shown here is derived from an EMBL/GenBank/DDBJ whole genome shotgun (WGS) entry which is preliminary data.</text>
</comment>
<reference evidence="4" key="1">
    <citation type="journal article" date="2023" name="Science">
        <title>Elucidation of the pathway for biosynthesis of saponin adjuvants from the soapbark tree.</title>
        <authorList>
            <person name="Reed J."/>
            <person name="Orme A."/>
            <person name="El-Demerdash A."/>
            <person name="Owen C."/>
            <person name="Martin L.B.B."/>
            <person name="Misra R.C."/>
            <person name="Kikuchi S."/>
            <person name="Rejzek M."/>
            <person name="Martin A.C."/>
            <person name="Harkess A."/>
            <person name="Leebens-Mack J."/>
            <person name="Louveau T."/>
            <person name="Stephenson M.J."/>
            <person name="Osbourn A."/>
        </authorList>
    </citation>
    <scope>NUCLEOTIDE SEQUENCE</scope>
    <source>
        <strain evidence="4">S10</strain>
    </source>
</reference>
<gene>
    <name evidence="4" type="ORF">O6P43_027115</name>
</gene>
<accession>A0AAD7L462</accession>
<name>A0AAD7L462_QUISA</name>
<dbReference type="GO" id="GO:0048731">
    <property type="term" value="P:system development"/>
    <property type="evidence" value="ECO:0007669"/>
    <property type="project" value="UniProtKB-ARBA"/>
</dbReference>
<keyword evidence="5" id="KW-1185">Reference proteome</keyword>
<evidence type="ECO:0000256" key="2">
    <source>
        <dbReference type="ARBA" id="ARBA00023242"/>
    </source>
</evidence>
<evidence type="ECO:0000313" key="4">
    <source>
        <dbReference type="EMBL" id="KAJ7951009.1"/>
    </source>
</evidence>
<dbReference type="Pfam" id="PF08880">
    <property type="entry name" value="QLQ"/>
    <property type="match status" value="1"/>
</dbReference>
<dbReference type="Proteomes" id="UP001163823">
    <property type="component" value="Chromosome 11"/>
</dbReference>
<protein>
    <submittedName>
        <fullName evidence="4">Growth-regulating factor</fullName>
    </submittedName>
</protein>
<sequence length="110" mass="12244">MSMEVPSDSGCMCCEGEGGGPWKIIDKGMTMMVKDHSQNFNLVIRHGNSCFTEAQRRELELHARIFKHIANGLPVPMYLVLPVWISVANTLPGYGSIDKQLPRCMSISSF</sequence>
<dbReference type="KEGG" id="qsa:O6P43_027115"/>
<dbReference type="PROSITE" id="PS51666">
    <property type="entry name" value="QLQ"/>
    <property type="match status" value="1"/>
</dbReference>
<dbReference type="GO" id="GO:0005634">
    <property type="term" value="C:nucleus"/>
    <property type="evidence" value="ECO:0007669"/>
    <property type="project" value="UniProtKB-SubCell"/>
</dbReference>
<dbReference type="GO" id="GO:0005524">
    <property type="term" value="F:ATP binding"/>
    <property type="evidence" value="ECO:0007669"/>
    <property type="project" value="InterPro"/>
</dbReference>
<dbReference type="EMBL" id="JARAOO010000011">
    <property type="protein sequence ID" value="KAJ7951009.1"/>
    <property type="molecule type" value="Genomic_DNA"/>
</dbReference>
<evidence type="ECO:0000313" key="5">
    <source>
        <dbReference type="Proteomes" id="UP001163823"/>
    </source>
</evidence>
<comment type="subcellular location">
    <subcellularLocation>
        <location evidence="1">Nucleus</location>
    </subcellularLocation>
</comment>
<proteinExistence type="predicted"/>
<feature type="domain" description="QLQ" evidence="3">
    <location>
        <begin position="50"/>
        <end position="85"/>
    </location>
</feature>
<evidence type="ECO:0000259" key="3">
    <source>
        <dbReference type="PROSITE" id="PS51666"/>
    </source>
</evidence>
<dbReference type="AlphaFoldDB" id="A0AAD7L462"/>
<organism evidence="4 5">
    <name type="scientific">Quillaja saponaria</name>
    <name type="common">Soap bark tree</name>
    <dbReference type="NCBI Taxonomy" id="32244"/>
    <lineage>
        <taxon>Eukaryota</taxon>
        <taxon>Viridiplantae</taxon>
        <taxon>Streptophyta</taxon>
        <taxon>Embryophyta</taxon>
        <taxon>Tracheophyta</taxon>
        <taxon>Spermatophyta</taxon>
        <taxon>Magnoliopsida</taxon>
        <taxon>eudicotyledons</taxon>
        <taxon>Gunneridae</taxon>
        <taxon>Pentapetalae</taxon>
        <taxon>rosids</taxon>
        <taxon>fabids</taxon>
        <taxon>Fabales</taxon>
        <taxon>Quillajaceae</taxon>
        <taxon>Quillaja</taxon>
    </lineage>
</organism>